<dbReference type="EMBL" id="CP035806">
    <property type="protein sequence ID" value="QBE49124.1"/>
    <property type="molecule type" value="Genomic_DNA"/>
</dbReference>
<evidence type="ECO:0000256" key="1">
    <source>
        <dbReference type="SAM" id="MobiDB-lite"/>
    </source>
</evidence>
<sequence>MRGSILFVCAANVCRSPLMQYTFLDSVADSEQWAVSSAGVSAREHAATCELGRAFVRSEPLRAAASAHRATPVDGAQLRADLIIVPSRSERAALARRAPDARWRLFTLSEAVLLGRHAAAHRLHETALRAPEESRPGAVAQYAEMLDAHRGSLVIPRPRKQRRVLSRREAPHPLDIPDAHHRRRHAHAAVLRRVRAETAEFAAQLDGFRDAPVR</sequence>
<feature type="region of interest" description="Disordered" evidence="1">
    <location>
        <begin position="159"/>
        <end position="183"/>
    </location>
</feature>
<keyword evidence="4" id="KW-1185">Reference proteome</keyword>
<dbReference type="SUPFAM" id="SSF52788">
    <property type="entry name" value="Phosphotyrosine protein phosphatases I"/>
    <property type="match status" value="1"/>
</dbReference>
<accession>A0A4P6KHT1</accession>
<dbReference type="AlphaFoldDB" id="A0A4P6KHT1"/>
<name>A0A4P6KHT1_9MICO</name>
<feature type="compositionally biased region" description="Basic and acidic residues" evidence="1">
    <location>
        <begin position="166"/>
        <end position="179"/>
    </location>
</feature>
<organism evidence="3 4">
    <name type="scientific">Leucobacter triazinivorans</name>
    <dbReference type="NCBI Taxonomy" id="1784719"/>
    <lineage>
        <taxon>Bacteria</taxon>
        <taxon>Bacillati</taxon>
        <taxon>Actinomycetota</taxon>
        <taxon>Actinomycetes</taxon>
        <taxon>Micrococcales</taxon>
        <taxon>Microbacteriaceae</taxon>
        <taxon>Leucobacter</taxon>
    </lineage>
</organism>
<dbReference type="KEGG" id="ltr:EVS81_09930"/>
<evidence type="ECO:0000313" key="4">
    <source>
        <dbReference type="Proteomes" id="UP000289260"/>
    </source>
</evidence>
<dbReference type="InterPro" id="IPR036196">
    <property type="entry name" value="Ptyr_pPase_sf"/>
</dbReference>
<dbReference type="InterPro" id="IPR023485">
    <property type="entry name" value="Ptyr_pPase"/>
</dbReference>
<reference evidence="3 4" key="1">
    <citation type="submission" date="2019-02" db="EMBL/GenBank/DDBJ databases">
        <authorList>
            <person name="Sun L."/>
            <person name="Pan D."/>
            <person name="Wu X."/>
        </authorList>
    </citation>
    <scope>NUCLEOTIDE SEQUENCE [LARGE SCALE GENOMIC DNA]</scope>
    <source>
        <strain evidence="3 4">JW-1</strain>
    </source>
</reference>
<dbReference type="Gene3D" id="3.40.50.2300">
    <property type="match status" value="1"/>
</dbReference>
<dbReference type="Proteomes" id="UP000289260">
    <property type="component" value="Chromosome"/>
</dbReference>
<dbReference type="OrthoDB" id="9784339at2"/>
<protein>
    <recommendedName>
        <fullName evidence="2">Phosphotyrosine protein phosphatase I domain-containing protein</fullName>
    </recommendedName>
</protein>
<proteinExistence type="predicted"/>
<gene>
    <name evidence="3" type="ORF">EVS81_09930</name>
</gene>
<feature type="domain" description="Phosphotyrosine protein phosphatase I" evidence="2">
    <location>
        <begin position="5"/>
        <end position="107"/>
    </location>
</feature>
<dbReference type="RefSeq" id="WP_130110255.1">
    <property type="nucleotide sequence ID" value="NZ_CP035806.1"/>
</dbReference>
<dbReference type="Pfam" id="PF01451">
    <property type="entry name" value="LMWPc"/>
    <property type="match status" value="1"/>
</dbReference>
<evidence type="ECO:0000313" key="3">
    <source>
        <dbReference type="EMBL" id="QBE49124.1"/>
    </source>
</evidence>
<evidence type="ECO:0000259" key="2">
    <source>
        <dbReference type="Pfam" id="PF01451"/>
    </source>
</evidence>